<evidence type="ECO:0000256" key="2">
    <source>
        <dbReference type="SAM" id="SignalP"/>
    </source>
</evidence>
<protein>
    <recommendedName>
        <fullName evidence="5">Lipoprotein</fullName>
    </recommendedName>
</protein>
<dbReference type="EMBL" id="LT629770">
    <property type="protein sequence ID" value="SDS75266.1"/>
    <property type="molecule type" value="Genomic_DNA"/>
</dbReference>
<dbReference type="InterPro" id="IPR006311">
    <property type="entry name" value="TAT_signal"/>
</dbReference>
<dbReference type="PROSITE" id="PS51257">
    <property type="entry name" value="PROKAR_LIPOPROTEIN"/>
    <property type="match status" value="1"/>
</dbReference>
<dbReference type="GeneID" id="36298874"/>
<gene>
    <name evidence="3" type="ORF">SAMN04489809_2590</name>
</gene>
<dbReference type="eggNOG" id="ENOG50345XR">
    <property type="taxonomic scope" value="Bacteria"/>
</dbReference>
<dbReference type="Proteomes" id="UP000182126">
    <property type="component" value="Chromosome I"/>
</dbReference>
<sequence length="248" mass="25203">MTPRRLVIAVSSALAAALVLAGCTVGPGGAAPHSTSDPSSGPGSAGSSDDQDDMDATLLDDGRMFAIVSWGSSTCLPQVDDITAEGQRVSVTLVEPDADGATEQACTADLAPRASLGALPEGVDPTKDITLVVTYGDLLDEIDVDADPDATATPGSSTEYQPSAGWFDDGGLVLLTWGSSSCAPVVESVEADGSTGTVTFVTDENQVCTMDMAPRGTVIEFAEDEVDDDGPFQLTLVGGGLEGTVDVR</sequence>
<proteinExistence type="predicted"/>
<evidence type="ECO:0008006" key="5">
    <source>
        <dbReference type="Google" id="ProtNLM"/>
    </source>
</evidence>
<feature type="chain" id="PRO_5038389463" description="Lipoprotein" evidence="2">
    <location>
        <begin position="22"/>
        <end position="248"/>
    </location>
</feature>
<feature type="signal peptide" evidence="2">
    <location>
        <begin position="1"/>
        <end position="21"/>
    </location>
</feature>
<dbReference type="AlphaFoldDB" id="A0A1H1UT46"/>
<evidence type="ECO:0000256" key="1">
    <source>
        <dbReference type="SAM" id="MobiDB-lite"/>
    </source>
</evidence>
<feature type="compositionally biased region" description="Low complexity" evidence="1">
    <location>
        <begin position="34"/>
        <end position="48"/>
    </location>
</feature>
<accession>A0A1H1UT46</accession>
<dbReference type="PROSITE" id="PS51318">
    <property type="entry name" value="TAT"/>
    <property type="match status" value="1"/>
</dbReference>
<reference evidence="3 4" key="1">
    <citation type="submission" date="2016-10" db="EMBL/GenBank/DDBJ databases">
        <authorList>
            <person name="de Groot N.N."/>
        </authorList>
    </citation>
    <scope>NUCLEOTIDE SEQUENCE [LARGE SCALE GENOMIC DNA]</scope>
    <source>
        <strain evidence="3 4">DSM 15019</strain>
    </source>
</reference>
<evidence type="ECO:0000313" key="3">
    <source>
        <dbReference type="EMBL" id="SDS75266.1"/>
    </source>
</evidence>
<evidence type="ECO:0000313" key="4">
    <source>
        <dbReference type="Proteomes" id="UP000182126"/>
    </source>
</evidence>
<feature type="region of interest" description="Disordered" evidence="1">
    <location>
        <begin position="29"/>
        <end position="54"/>
    </location>
</feature>
<dbReference type="RefSeq" id="WP_060921412.1">
    <property type="nucleotide sequence ID" value="NZ_JALXUB010000030.1"/>
</dbReference>
<organism evidence="3 4">
    <name type="scientific">Microbacterium paraoxydans</name>
    <dbReference type="NCBI Taxonomy" id="199592"/>
    <lineage>
        <taxon>Bacteria</taxon>
        <taxon>Bacillati</taxon>
        <taxon>Actinomycetota</taxon>
        <taxon>Actinomycetes</taxon>
        <taxon>Micrococcales</taxon>
        <taxon>Microbacteriaceae</taxon>
        <taxon>Microbacterium</taxon>
    </lineage>
</organism>
<keyword evidence="2" id="KW-0732">Signal</keyword>
<name>A0A1H1UT46_9MICO</name>